<dbReference type="InterPro" id="IPR014958">
    <property type="entry name" value="DGC"/>
</dbReference>
<dbReference type="EMBL" id="JAGSPM010000007">
    <property type="protein sequence ID" value="MBR7747529.1"/>
    <property type="molecule type" value="Genomic_DNA"/>
</dbReference>
<evidence type="ECO:0000313" key="2">
    <source>
        <dbReference type="Proteomes" id="UP000680158"/>
    </source>
</evidence>
<organism evidence="1 2">
    <name type="scientific">Undibacterium baiyunense</name>
    <dbReference type="NCBI Taxonomy" id="2828731"/>
    <lineage>
        <taxon>Bacteria</taxon>
        <taxon>Pseudomonadati</taxon>
        <taxon>Pseudomonadota</taxon>
        <taxon>Betaproteobacteria</taxon>
        <taxon>Burkholderiales</taxon>
        <taxon>Oxalobacteraceae</taxon>
        <taxon>Undibacterium</taxon>
    </lineage>
</organism>
<dbReference type="Pfam" id="PF08859">
    <property type="entry name" value="DGC"/>
    <property type="match status" value="1"/>
</dbReference>
<dbReference type="AlphaFoldDB" id="A0A941I518"/>
<protein>
    <submittedName>
        <fullName evidence="1">Zinc-binding protein</fullName>
    </submittedName>
</protein>
<dbReference type="Proteomes" id="UP000680158">
    <property type="component" value="Unassembled WGS sequence"/>
</dbReference>
<gene>
    <name evidence="1" type="ORF">KDM92_13130</name>
</gene>
<comment type="caution">
    <text evidence="1">The sequence shown here is derived from an EMBL/GenBank/DDBJ whole genome shotgun (WGS) entry which is preliminary data.</text>
</comment>
<keyword evidence="2" id="KW-1185">Reference proteome</keyword>
<dbReference type="PIRSF" id="PIRSF037181">
    <property type="entry name" value="DGC"/>
    <property type="match status" value="1"/>
</dbReference>
<sequence>MSSNTSNSAQLPLVYSCSGCSSVAQLANDCALDLDRTGRAQMSCISGVGGGVPSLQKLARSGRPILALDGCALACVKACLQQAGVTATVHLILNQEGVRKRFHTEAHPDERAHISKVIDQGLIELHRIASTCKSNTIQQNLTNI</sequence>
<proteinExistence type="predicted"/>
<accession>A0A941I518</accession>
<name>A0A941I518_9BURK</name>
<dbReference type="RefSeq" id="WP_212684916.1">
    <property type="nucleotide sequence ID" value="NZ_JAGSPM010000007.1"/>
</dbReference>
<evidence type="ECO:0000313" key="1">
    <source>
        <dbReference type="EMBL" id="MBR7747529.1"/>
    </source>
</evidence>
<reference evidence="1 2" key="1">
    <citation type="submission" date="2021-04" db="EMBL/GenBank/DDBJ databases">
        <title>novel species isolated from subtropical streams in China.</title>
        <authorList>
            <person name="Lu H."/>
        </authorList>
    </citation>
    <scope>NUCLEOTIDE SEQUENCE [LARGE SCALE GENOMIC DNA]</scope>
    <source>
        <strain evidence="1 2">BYS107W</strain>
    </source>
</reference>